<evidence type="ECO:0000313" key="1">
    <source>
        <dbReference type="EMBL" id="ADV13019.1"/>
    </source>
</evidence>
<dbReference type="RefSeq" id="WP_013531685.1">
    <property type="nucleotide sequence ID" value="NC_014923.1"/>
</dbReference>
<dbReference type="EMBL" id="CP002447">
    <property type="protein sequence ID" value="ADV13019.1"/>
    <property type="molecule type" value="Genomic_DNA"/>
</dbReference>
<evidence type="ECO:0000313" key="2">
    <source>
        <dbReference type="Proteomes" id="UP000007471"/>
    </source>
</evidence>
<dbReference type="OrthoDB" id="9806994at2"/>
<proteinExistence type="predicted"/>
<protein>
    <submittedName>
        <fullName evidence="1">Phage related protein</fullName>
    </submittedName>
</protein>
<dbReference type="PATRIC" id="fig|765698.3.peg.4394"/>
<dbReference type="STRING" id="765698.Mesci_3903"/>
<dbReference type="eggNOG" id="ENOG5033C62">
    <property type="taxonomic scope" value="Bacteria"/>
</dbReference>
<dbReference type="KEGG" id="mci:Mesci_3903"/>
<dbReference type="Proteomes" id="UP000007471">
    <property type="component" value="Chromosome"/>
</dbReference>
<sequence>MTLLLTTRDASAYLREKHGIKRAPITLEKLRTLGGGPAFRKLGVSVYYRPEELSEWAEGRLSRPLRSTSELPDHAA</sequence>
<gene>
    <name evidence="1" type="ordered locus">Mesci_3903</name>
</gene>
<dbReference type="HOGENOM" id="CLU_140176_9_0_5"/>
<name>E8T8X1_MESCW</name>
<reference evidence="2" key="1">
    <citation type="submission" date="2011-01" db="EMBL/GenBank/DDBJ databases">
        <title>Complete sequence of chromosome of Mesorhizobium ciceri bv. biserrulae WSM1271.</title>
        <authorList>
            <person name="Lucas S."/>
            <person name="Copeland A."/>
            <person name="Lapidus A."/>
            <person name="Cheng J.-F."/>
            <person name="Goodwin L."/>
            <person name="Pitluck S."/>
            <person name="Teshima H."/>
            <person name="Detter J.C."/>
            <person name="Han C."/>
            <person name="Tapia R."/>
            <person name="Land M."/>
            <person name="Hauser L."/>
            <person name="Kyrpides N."/>
            <person name="Ivanova N."/>
            <person name="Nandasena K."/>
            <person name="Reeve W.G."/>
            <person name="Howieson J.G."/>
            <person name="O'Hara G."/>
            <person name="Tiwari R.P."/>
            <person name="Woyke T."/>
        </authorList>
    </citation>
    <scope>NUCLEOTIDE SEQUENCE [LARGE SCALE GENOMIC DNA]</scope>
    <source>
        <strain evidence="2">HAMBI 2942 / LMG 23838 / WSM1271</strain>
    </source>
</reference>
<accession>E8T8X1</accession>
<organism evidence="1 2">
    <name type="scientific">Mesorhizobium ciceri biovar biserrulae (strain HAMBI 2942 / LMG 23838 / WSM1271)</name>
    <dbReference type="NCBI Taxonomy" id="765698"/>
    <lineage>
        <taxon>Bacteria</taxon>
        <taxon>Pseudomonadati</taxon>
        <taxon>Pseudomonadota</taxon>
        <taxon>Alphaproteobacteria</taxon>
        <taxon>Hyphomicrobiales</taxon>
        <taxon>Phyllobacteriaceae</taxon>
        <taxon>Mesorhizobium</taxon>
    </lineage>
</organism>
<dbReference type="AlphaFoldDB" id="E8T8X1"/>